<proteinExistence type="predicted"/>
<accession>A0AAW0Z0Z9</accession>
<dbReference type="EMBL" id="JBCAWK010000004">
    <property type="protein sequence ID" value="KAK8861448.1"/>
    <property type="molecule type" value="Genomic_DNA"/>
</dbReference>
<protein>
    <recommendedName>
        <fullName evidence="4">F-box domain-containing protein</fullName>
    </recommendedName>
</protein>
<evidence type="ECO:0000256" key="1">
    <source>
        <dbReference type="SAM" id="MobiDB-lite"/>
    </source>
</evidence>
<dbReference type="AlphaFoldDB" id="A0AAW0Z0Z9"/>
<feature type="region of interest" description="Disordered" evidence="1">
    <location>
        <begin position="1"/>
        <end position="23"/>
    </location>
</feature>
<dbReference type="RefSeq" id="XP_066804073.1">
    <property type="nucleotide sequence ID" value="XM_066945384.1"/>
</dbReference>
<reference evidence="2 3" key="1">
    <citation type="journal article" date="2024" name="bioRxiv">
        <title>Comparative genomics of Cryptococcus and Kwoniella reveals pathogenesis evolution and contrasting karyotype dynamics via intercentromeric recombination or chromosome fusion.</title>
        <authorList>
            <person name="Coelho M.A."/>
            <person name="David-Palma M."/>
            <person name="Shea T."/>
            <person name="Bowers K."/>
            <person name="McGinley-Smith S."/>
            <person name="Mohammad A.W."/>
            <person name="Gnirke A."/>
            <person name="Yurkov A.M."/>
            <person name="Nowrousian M."/>
            <person name="Sun S."/>
            <person name="Cuomo C.A."/>
            <person name="Heitman J."/>
        </authorList>
    </citation>
    <scope>NUCLEOTIDE SEQUENCE [LARGE SCALE GENOMIC DNA]</scope>
    <source>
        <strain evidence="2 3">CBS 13917</strain>
    </source>
</reference>
<feature type="region of interest" description="Disordered" evidence="1">
    <location>
        <begin position="612"/>
        <end position="680"/>
    </location>
</feature>
<evidence type="ECO:0000313" key="2">
    <source>
        <dbReference type="EMBL" id="KAK8861448.1"/>
    </source>
</evidence>
<name>A0AAW0Z0Z9_9TREE</name>
<gene>
    <name evidence="2" type="ORF">IAR55_002267</name>
</gene>
<feature type="compositionally biased region" description="Low complexity" evidence="1">
    <location>
        <begin position="613"/>
        <end position="627"/>
    </location>
</feature>
<keyword evidence="3" id="KW-1185">Reference proteome</keyword>
<sequence length="680" mass="76375">MTVTTSAPSTPKSDTSSGRHKTSLDFICSRPTSLAGSPSASASASTPTMADDTPVPLLPTKFSKKTLKDLPRELLALVAFHLVVDDEGLSSHPSAILPLLYASKSINEAISFDNNPQLYHKLFRATFDYAALDRRYNWMVSNLTNLANKGKKIFNLFADPRSWAIDYRSRWESCMRMRKVAEYRQVEIPGVCDKETFIADLWNVWFLLTENDGKNLRFLDQRCHLKVFLETYYKDDLLKESLVPGYPRETGDKSLATWCSLFAGIDTIGEGNPAEVDEKIFMLRPYVFACAKYDVTYAPWHYRKLPLCTSDCTQHETESAIRNKAMTYKRFGYTWKRAPPHFILGVYVLFMRLLERQPDRVGLKAGSSTFSRTPFEAGLPGLFSVYKTMESSLHDREWQRNTMCQDPHTSQGLPATTFRGQIQGFWRGKFLFYDFELYRQILAGNMRGVYTGTFAEQAAEMELKETLIKVRLDDIGGEGPLLCAGFEEENGETDEEQKRIQEGYGYELCGDDEQLEEGWTKEILISGRVRGRVRAWDGLVILGIAYSRHVMGRWLWRGYLHTGGYMVGRWRDTFTPESLRGYEGAFGLIRAGDELYPDYFPKRMEDSLGVNQPAAAPATGTPAAAAANSHMGGGSRGPVTLPAIAALDQRGSTSPASSASLSVGRSGSGQGREWEQVRSV</sequence>
<dbReference type="GeneID" id="92179526"/>
<organism evidence="2 3">
    <name type="scientific">Kwoniella newhampshirensis</name>
    <dbReference type="NCBI Taxonomy" id="1651941"/>
    <lineage>
        <taxon>Eukaryota</taxon>
        <taxon>Fungi</taxon>
        <taxon>Dikarya</taxon>
        <taxon>Basidiomycota</taxon>
        <taxon>Agaricomycotina</taxon>
        <taxon>Tremellomycetes</taxon>
        <taxon>Tremellales</taxon>
        <taxon>Cryptococcaceae</taxon>
        <taxon>Kwoniella</taxon>
    </lineage>
</organism>
<feature type="compositionally biased region" description="Polar residues" evidence="1">
    <location>
        <begin position="1"/>
        <end position="16"/>
    </location>
</feature>
<comment type="caution">
    <text evidence="2">The sequence shown here is derived from an EMBL/GenBank/DDBJ whole genome shotgun (WGS) entry which is preliminary data.</text>
</comment>
<evidence type="ECO:0008006" key="4">
    <source>
        <dbReference type="Google" id="ProtNLM"/>
    </source>
</evidence>
<evidence type="ECO:0000313" key="3">
    <source>
        <dbReference type="Proteomes" id="UP001388673"/>
    </source>
</evidence>
<dbReference type="Proteomes" id="UP001388673">
    <property type="component" value="Unassembled WGS sequence"/>
</dbReference>
<feature type="compositionally biased region" description="Low complexity" evidence="1">
    <location>
        <begin position="651"/>
        <end position="665"/>
    </location>
</feature>
<dbReference type="KEGG" id="kne:92179526"/>